<reference evidence="21" key="1">
    <citation type="submission" date="2016-05" db="EMBL/GenBank/DDBJ databases">
        <title>Comparative genomics of biotechnologically important yeasts.</title>
        <authorList>
            <consortium name="DOE Joint Genome Institute"/>
            <person name="Riley R."/>
            <person name="Haridas S."/>
            <person name="Wolfe K.H."/>
            <person name="Lopes M.R."/>
            <person name="Hittinger C.T."/>
            <person name="Goker M."/>
            <person name="Salamov A."/>
            <person name="Wisecaver J."/>
            <person name="Long T.M."/>
            <person name="Aerts A.L."/>
            <person name="Barry K."/>
            <person name="Choi C."/>
            <person name="Clum A."/>
            <person name="Coughlan A.Y."/>
            <person name="Deshpande S."/>
            <person name="Douglass A.P."/>
            <person name="Hanson S.J."/>
            <person name="Klenk H.-P."/>
            <person name="Labutti K."/>
            <person name="Lapidus A."/>
            <person name="Lindquist E."/>
            <person name="Lipzen A."/>
            <person name="Meier-Kolthoff J.P."/>
            <person name="Ohm R.A."/>
            <person name="Otillar R.P."/>
            <person name="Pangilinan J."/>
            <person name="Peng Y."/>
            <person name="Rokas A."/>
            <person name="Rosa C.A."/>
            <person name="Scheuner C."/>
            <person name="Sibirny A.A."/>
            <person name="Slot J.C."/>
            <person name="Stielow J.B."/>
            <person name="Sun H."/>
            <person name="Kurtzman C.P."/>
            <person name="Blackwell M."/>
            <person name="Grigoriev I.V."/>
            <person name="Jeffries T.W."/>
        </authorList>
    </citation>
    <scope>NUCLEOTIDE SEQUENCE [LARGE SCALE GENOMIC DNA]</scope>
    <source>
        <strain evidence="21">NRRL Y-1933</strain>
    </source>
</reference>
<protein>
    <recommendedName>
        <fullName evidence="16">Long-chain-alcohol oxidase</fullName>
        <ecNumber evidence="16">1.1.3.20</ecNumber>
    </recommendedName>
</protein>
<comment type="function">
    <text evidence="3">Long-chain fatty alcohol oxidase involved in the omega-oxidation pathway of lipid degradation.</text>
</comment>
<gene>
    <name evidence="20" type="ORF">HYPBUDRAFT_153068</name>
</gene>
<evidence type="ECO:0000256" key="10">
    <source>
        <dbReference type="ARBA" id="ARBA00022827"/>
    </source>
</evidence>
<dbReference type="GO" id="GO:0047639">
    <property type="term" value="F:alcohol oxidase activity"/>
    <property type="evidence" value="ECO:0007669"/>
    <property type="project" value="UniProtKB-EC"/>
</dbReference>
<keyword evidence="21" id="KW-1185">Reference proteome</keyword>
<dbReference type="Pfam" id="PF00732">
    <property type="entry name" value="GMC_oxred_N"/>
    <property type="match status" value="1"/>
</dbReference>
<dbReference type="STRING" id="984485.A0A1E4RIU5"/>
<evidence type="ECO:0000256" key="4">
    <source>
        <dbReference type="ARBA" id="ARBA00004253"/>
    </source>
</evidence>
<dbReference type="GO" id="GO:0050660">
    <property type="term" value="F:flavin adenine dinucleotide binding"/>
    <property type="evidence" value="ECO:0007669"/>
    <property type="project" value="InterPro"/>
</dbReference>
<dbReference type="RefSeq" id="XP_020076240.1">
    <property type="nucleotide sequence ID" value="XM_020221352.1"/>
</dbReference>
<evidence type="ECO:0000313" key="20">
    <source>
        <dbReference type="EMBL" id="ODV67173.1"/>
    </source>
</evidence>
<proteinExistence type="inferred from homology"/>
<keyword evidence="9" id="KW-0812">Transmembrane</keyword>
<dbReference type="InterPro" id="IPR000172">
    <property type="entry name" value="GMC_OxRdtase_N"/>
</dbReference>
<keyword evidence="8" id="KW-0285">Flavoprotein</keyword>
<feature type="domain" description="Glucose-methanol-choline oxidoreductase N-terminal" evidence="18">
    <location>
        <begin position="241"/>
        <end position="454"/>
    </location>
</feature>
<comment type="pathway">
    <text evidence="6">Energy metabolism; methane degradation.</text>
</comment>
<keyword evidence="12 16" id="KW-0560">Oxidoreductase</keyword>
<sequence>MDYIISDIKPEHFELFFLLSDALVHETTAENILPYLDDDFPKEKINEYLTSFKRPSQRAEFKQELERTIRANPKAAGRLFVVLCTILDSRILSPFLTKSLTLVRDMSLEERADLLRSWRDSPIELRNRLFKLFHALSVALYFKTAPEIHHQAIGYPGKEARECLYENQVIEDYRYTMLQPPQHEGNELYLPNIDAVIIGSGSGAGVVANTLTNDGYKVLVLEKGKYFPNSELTFNDAEGYNNMYEKGGGLATADQGLFILAGSTFGGGSAVNWSACLKTPFKVRKEWYDKFNIDWVADETYDQCQEFVWKQMGASDENITHSFSNQVLLDGSKKLGYKSRPVAQNSGGHPNHSCGFCYLGCRYGVKQGSVNCWFRDAADKGCQFMDQVKVQKIIHRNGKATGLECIDNRTGKHFRITGPRKFIASSGSLHTPCLLQKSGFRNKHIGANLKLHPVTVLLGDFGHETKTKPYENSIMTSVCTQVDDLDGKAHGAKIETILHSPYMESIFTPWKDSDQLRRDVLKYNNLAAMLILTRDTSSGTVKFDADKEDAFTVDYTLNKFDRNSMLQAILVTADILYVEGVKVIIHPQNSVEDFESNKPKHERSVTDSDYVAWRNKIAKIPLGKYGVSYGSAHQMASCRISGKGPSHGAADLKGRLFECKNVYIADASAMPSASGANPMITTMAFARKIALDISKDLKPQLKL</sequence>
<dbReference type="InterPro" id="IPR012400">
    <property type="entry name" value="Long_Oxdase"/>
</dbReference>
<dbReference type="GO" id="GO:0016020">
    <property type="term" value="C:membrane"/>
    <property type="evidence" value="ECO:0007669"/>
    <property type="project" value="UniProtKB-SubCell"/>
</dbReference>
<dbReference type="InterPro" id="IPR007867">
    <property type="entry name" value="GMC_OxRtase_C"/>
</dbReference>
<evidence type="ECO:0000256" key="15">
    <source>
        <dbReference type="ARBA" id="ARBA00023140"/>
    </source>
</evidence>
<comment type="catalytic activity">
    <reaction evidence="1 16">
        <text>a long-chain primary fatty alcohol + O2 = a long-chain fatty aldehyde + H2O2</text>
        <dbReference type="Rhea" id="RHEA:22756"/>
        <dbReference type="ChEBI" id="CHEBI:15379"/>
        <dbReference type="ChEBI" id="CHEBI:16240"/>
        <dbReference type="ChEBI" id="CHEBI:17176"/>
        <dbReference type="ChEBI" id="CHEBI:77396"/>
        <dbReference type="EC" id="1.1.3.20"/>
    </reaction>
</comment>
<evidence type="ECO:0000256" key="17">
    <source>
        <dbReference type="PIRSR" id="PIRSR028937-1"/>
    </source>
</evidence>
<keyword evidence="10" id="KW-0274">FAD</keyword>
<evidence type="ECO:0000256" key="11">
    <source>
        <dbReference type="ARBA" id="ARBA00022989"/>
    </source>
</evidence>
<dbReference type="OrthoDB" id="269227at2759"/>
<comment type="similarity">
    <text evidence="7 16">Belongs to the GMC oxidoreductase family.</text>
</comment>
<evidence type="ECO:0000256" key="2">
    <source>
        <dbReference type="ARBA" id="ARBA00001411"/>
    </source>
</evidence>
<keyword evidence="11" id="KW-1133">Transmembrane helix</keyword>
<dbReference type="GeneID" id="30995901"/>
<dbReference type="Pfam" id="PF05199">
    <property type="entry name" value="GMC_oxred_C"/>
    <property type="match status" value="1"/>
</dbReference>
<dbReference type="AlphaFoldDB" id="A0A1E4RIU5"/>
<accession>A0A1E4RIU5</accession>
<evidence type="ECO:0000259" key="18">
    <source>
        <dbReference type="Pfam" id="PF00732"/>
    </source>
</evidence>
<evidence type="ECO:0000259" key="19">
    <source>
        <dbReference type="Pfam" id="PF05199"/>
    </source>
</evidence>
<dbReference type="PANTHER" id="PTHR46056">
    <property type="entry name" value="LONG-CHAIN-ALCOHOL OXIDASE"/>
    <property type="match status" value="1"/>
</dbReference>
<evidence type="ECO:0000256" key="12">
    <source>
        <dbReference type="ARBA" id="ARBA00023002"/>
    </source>
</evidence>
<keyword evidence="15" id="KW-0576">Peroxisome</keyword>
<dbReference type="Gene3D" id="3.50.50.60">
    <property type="entry name" value="FAD/NAD(P)-binding domain"/>
    <property type="match status" value="2"/>
</dbReference>
<name>A0A1E4RIU5_9ASCO</name>
<evidence type="ECO:0000256" key="5">
    <source>
        <dbReference type="ARBA" id="ARBA00004370"/>
    </source>
</evidence>
<dbReference type="PANTHER" id="PTHR46056:SF12">
    <property type="entry name" value="LONG-CHAIN-ALCOHOL OXIDASE"/>
    <property type="match status" value="1"/>
</dbReference>
<dbReference type="InterPro" id="IPR036188">
    <property type="entry name" value="FAD/NAD-bd_sf"/>
</dbReference>
<dbReference type="GO" id="GO:0005782">
    <property type="term" value="C:peroxisomal matrix"/>
    <property type="evidence" value="ECO:0007669"/>
    <property type="project" value="UniProtKB-SubCell"/>
</dbReference>
<organism evidence="20 21">
    <name type="scientific">Hyphopichia burtonii NRRL Y-1933</name>
    <dbReference type="NCBI Taxonomy" id="984485"/>
    <lineage>
        <taxon>Eukaryota</taxon>
        <taxon>Fungi</taxon>
        <taxon>Dikarya</taxon>
        <taxon>Ascomycota</taxon>
        <taxon>Saccharomycotina</taxon>
        <taxon>Pichiomycetes</taxon>
        <taxon>Debaryomycetaceae</taxon>
        <taxon>Hyphopichia</taxon>
    </lineage>
</organism>
<dbReference type="EMBL" id="KV454541">
    <property type="protein sequence ID" value="ODV67173.1"/>
    <property type="molecule type" value="Genomic_DNA"/>
</dbReference>
<dbReference type="SUPFAM" id="SSF51905">
    <property type="entry name" value="FAD/NAD(P)-binding domain"/>
    <property type="match status" value="1"/>
</dbReference>
<evidence type="ECO:0000256" key="9">
    <source>
        <dbReference type="ARBA" id="ARBA00022692"/>
    </source>
</evidence>
<dbReference type="GO" id="GO:0046188">
    <property type="term" value="P:methane catabolic process"/>
    <property type="evidence" value="ECO:0007669"/>
    <property type="project" value="UniProtKB-UniPathway"/>
</dbReference>
<feature type="active site" description="Proton acceptor" evidence="17">
    <location>
        <position position="633"/>
    </location>
</feature>
<evidence type="ECO:0000256" key="1">
    <source>
        <dbReference type="ARBA" id="ARBA00000920"/>
    </source>
</evidence>
<comment type="catalytic activity">
    <reaction evidence="2">
        <text>a primary alcohol + O2 = an aldehyde + H2O2</text>
        <dbReference type="Rhea" id="RHEA:19829"/>
        <dbReference type="ChEBI" id="CHEBI:15379"/>
        <dbReference type="ChEBI" id="CHEBI:15734"/>
        <dbReference type="ChEBI" id="CHEBI:16240"/>
        <dbReference type="ChEBI" id="CHEBI:17478"/>
        <dbReference type="EC" id="1.1.3.13"/>
    </reaction>
</comment>
<evidence type="ECO:0000256" key="7">
    <source>
        <dbReference type="ARBA" id="ARBA00010790"/>
    </source>
</evidence>
<evidence type="ECO:0000256" key="14">
    <source>
        <dbReference type="ARBA" id="ARBA00023136"/>
    </source>
</evidence>
<evidence type="ECO:0000256" key="3">
    <source>
        <dbReference type="ARBA" id="ARBA00003842"/>
    </source>
</evidence>
<dbReference type="PIRSF" id="PIRSF028937">
    <property type="entry name" value="Lg_Ch_AO"/>
    <property type="match status" value="1"/>
</dbReference>
<evidence type="ECO:0000256" key="6">
    <source>
        <dbReference type="ARBA" id="ARBA00005144"/>
    </source>
</evidence>
<comment type="subcellular location">
    <subcellularLocation>
        <location evidence="5">Membrane</location>
    </subcellularLocation>
    <subcellularLocation>
        <location evidence="4">Peroxisome matrix</location>
    </subcellularLocation>
</comment>
<dbReference type="GO" id="GO:0046577">
    <property type="term" value="F:long-chain-alcohol oxidase activity"/>
    <property type="evidence" value="ECO:0007669"/>
    <property type="project" value="UniProtKB-EC"/>
</dbReference>
<evidence type="ECO:0000256" key="13">
    <source>
        <dbReference type="ARBA" id="ARBA00023095"/>
    </source>
</evidence>
<dbReference type="GO" id="GO:0015945">
    <property type="term" value="P:methanol metabolic process"/>
    <property type="evidence" value="ECO:0007669"/>
    <property type="project" value="UniProtKB-KW"/>
</dbReference>
<evidence type="ECO:0000313" key="21">
    <source>
        <dbReference type="Proteomes" id="UP000095085"/>
    </source>
</evidence>
<evidence type="ECO:0000256" key="8">
    <source>
        <dbReference type="ARBA" id="ARBA00022630"/>
    </source>
</evidence>
<dbReference type="EC" id="1.1.3.20" evidence="16"/>
<evidence type="ECO:0000256" key="16">
    <source>
        <dbReference type="PIRNR" id="PIRNR028937"/>
    </source>
</evidence>
<feature type="domain" description="Glucose-methanol-choline oxidoreductase C-terminal" evidence="19">
    <location>
        <begin position="536"/>
        <end position="686"/>
    </location>
</feature>
<dbReference type="UniPathway" id="UPA00147"/>
<keyword evidence="13" id="KW-0485">Methanol utilization</keyword>
<dbReference type="Proteomes" id="UP000095085">
    <property type="component" value="Unassembled WGS sequence"/>
</dbReference>
<keyword evidence="14" id="KW-0472">Membrane</keyword>